<dbReference type="STRING" id="1380566.A0A179G7T4"/>
<dbReference type="EMBL" id="LSBJ02000001">
    <property type="protein sequence ID" value="OAQ73463.1"/>
    <property type="molecule type" value="Genomic_DNA"/>
</dbReference>
<dbReference type="CDD" id="cd22997">
    <property type="entry name" value="GT_LH"/>
    <property type="match status" value="1"/>
</dbReference>
<protein>
    <submittedName>
        <fullName evidence="2">Uncharacterized protein</fullName>
    </submittedName>
</protein>
<accession>A0A179G7T4</accession>
<evidence type="ECO:0000313" key="2">
    <source>
        <dbReference type="EMBL" id="OAQ73463.1"/>
    </source>
</evidence>
<sequence length="538" mass="60325">MAPVTLMRRNIVLAACVALVLMALLYIQSPFDTNQLKNIIPIQSNPFTTGPKLKSPPSGVAGAANGDSQAGGQTENDFNSQARTSQLHFLVPASQPNLQLCYNLASAAVNRYSVPTLLGWNGQGEFDAAITHLAKLRTVKRYLDSLDPEKDDDLVIIVDGYDIIHQLPAEVIIERYFDAARKADAYLADRMDISIGELHERDMRQSVFWGPDKVCWPPDPRAARCWAAPHSFLAENAFGPDRGPNEFFSEDPRWLNSGTVMGPIGDVRKVVDATMDEIAATYDINFWQSDSDQYYLSNVWGRQEYWRSLQIANGSEVQGGPLDRIIPEKIGELQDTELHMAIEYDSSLFQPKAGNEPFMGYLQYNNEDFSSHVHVDIFGLGEKFVPFPVHMPNNVGTALMKLYNSIPDAHPGASAEHWLRMVHLGTNFVTKQIYGLWHCTGPKEFIDGEYPKMWFYPFVKSLLKASVRSSQRGDLISSKLIDGRKWMAKSFYPKEGELEDEYGGAWSDEVAGGKFLRWKDLCGPHEGILFWGQQATGM</sequence>
<comment type="caution">
    <text evidence="2">The sequence shown here is derived from an EMBL/GenBank/DDBJ whole genome shotgun (WGS) entry which is preliminary data.</text>
</comment>
<organism evidence="2 3">
    <name type="scientific">Pochonia chlamydosporia 170</name>
    <dbReference type="NCBI Taxonomy" id="1380566"/>
    <lineage>
        <taxon>Eukaryota</taxon>
        <taxon>Fungi</taxon>
        <taxon>Dikarya</taxon>
        <taxon>Ascomycota</taxon>
        <taxon>Pezizomycotina</taxon>
        <taxon>Sordariomycetes</taxon>
        <taxon>Hypocreomycetidae</taxon>
        <taxon>Hypocreales</taxon>
        <taxon>Clavicipitaceae</taxon>
        <taxon>Pochonia</taxon>
    </lineage>
</organism>
<dbReference type="AlphaFoldDB" id="A0A179G7T4"/>
<proteinExistence type="predicted"/>
<dbReference type="Proteomes" id="UP000078397">
    <property type="component" value="Unassembled WGS sequence"/>
</dbReference>
<feature type="region of interest" description="Disordered" evidence="1">
    <location>
        <begin position="51"/>
        <end position="77"/>
    </location>
</feature>
<dbReference type="KEGG" id="pchm:VFPPC_13015"/>
<dbReference type="PANTHER" id="PTHR36587:SF2">
    <property type="entry name" value="EXPRESSION SITE-ASSOCIATED GENE 3 (ESAG3)-LIKE PROTEIN"/>
    <property type="match status" value="1"/>
</dbReference>
<evidence type="ECO:0000313" key="3">
    <source>
        <dbReference type="Proteomes" id="UP000078397"/>
    </source>
</evidence>
<dbReference type="GeneID" id="28854786"/>
<evidence type="ECO:0000256" key="1">
    <source>
        <dbReference type="SAM" id="MobiDB-lite"/>
    </source>
</evidence>
<reference evidence="2 3" key="1">
    <citation type="journal article" date="2016" name="PLoS Pathog.">
        <title>Biosynthesis of antibiotic leucinostatins in bio-control fungus Purpureocillium lilacinum and their inhibition on phytophthora revealed by genome mining.</title>
        <authorList>
            <person name="Wang G."/>
            <person name="Liu Z."/>
            <person name="Lin R."/>
            <person name="Li E."/>
            <person name="Mao Z."/>
            <person name="Ling J."/>
            <person name="Yang Y."/>
            <person name="Yin W.B."/>
            <person name="Xie B."/>
        </authorList>
    </citation>
    <scope>NUCLEOTIDE SEQUENCE [LARGE SCALE GENOMIC DNA]</scope>
    <source>
        <strain evidence="2">170</strain>
    </source>
</reference>
<dbReference type="OrthoDB" id="422736at2759"/>
<name>A0A179G7T4_METCM</name>
<keyword evidence="3" id="KW-1185">Reference proteome</keyword>
<feature type="compositionally biased region" description="Polar residues" evidence="1">
    <location>
        <begin position="66"/>
        <end position="77"/>
    </location>
</feature>
<dbReference type="PANTHER" id="PTHR36587">
    <property type="entry name" value="EXPRESSION SITE-ASSOCIATED GENE 3 (ESAG3)-LIKE PROTEIN"/>
    <property type="match status" value="1"/>
</dbReference>
<dbReference type="RefSeq" id="XP_018149546.1">
    <property type="nucleotide sequence ID" value="XM_018290792.1"/>
</dbReference>
<gene>
    <name evidence="2" type="ORF">VFPPC_13015</name>
</gene>